<name>A0AAV2GJS0_9ROSI</name>
<evidence type="ECO:0000313" key="2">
    <source>
        <dbReference type="EMBL" id="CAL1410672.1"/>
    </source>
</evidence>
<organism evidence="2 3">
    <name type="scientific">Linum trigynum</name>
    <dbReference type="NCBI Taxonomy" id="586398"/>
    <lineage>
        <taxon>Eukaryota</taxon>
        <taxon>Viridiplantae</taxon>
        <taxon>Streptophyta</taxon>
        <taxon>Embryophyta</taxon>
        <taxon>Tracheophyta</taxon>
        <taxon>Spermatophyta</taxon>
        <taxon>Magnoliopsida</taxon>
        <taxon>eudicotyledons</taxon>
        <taxon>Gunneridae</taxon>
        <taxon>Pentapetalae</taxon>
        <taxon>rosids</taxon>
        <taxon>fabids</taxon>
        <taxon>Malpighiales</taxon>
        <taxon>Linaceae</taxon>
        <taxon>Linum</taxon>
    </lineage>
</organism>
<reference evidence="2 3" key="1">
    <citation type="submission" date="2024-04" db="EMBL/GenBank/DDBJ databases">
        <authorList>
            <person name="Fracassetti M."/>
        </authorList>
    </citation>
    <scope>NUCLEOTIDE SEQUENCE [LARGE SCALE GENOMIC DNA]</scope>
</reference>
<dbReference type="Pfam" id="PF03732">
    <property type="entry name" value="Retrotrans_gag"/>
    <property type="match status" value="1"/>
</dbReference>
<dbReference type="AlphaFoldDB" id="A0AAV2GJS0"/>
<dbReference type="InterPro" id="IPR005162">
    <property type="entry name" value="Retrotrans_gag_dom"/>
</dbReference>
<dbReference type="EMBL" id="OZ034822">
    <property type="protein sequence ID" value="CAL1410672.1"/>
    <property type="molecule type" value="Genomic_DNA"/>
</dbReference>
<sequence>MDTGNSQQACDRRPPPNYAALRKMGVKDFEGSTDPDVVDGWFLKLTRTLDELSIDNHEDRIAMAVHVLQGTARDWWHLQPESEVVPLEITWNQFMKTFLDDYIPQIVRDDKREDFMKSKQQWGQSVTEYTELFKKLCKYVDPVYRPAAGMRDRYVRGLRPDLRKCMGEAERSSQGTA</sequence>
<feature type="domain" description="Retrotransposon gag" evidence="1">
    <location>
        <begin position="63"/>
        <end position="160"/>
    </location>
</feature>
<protein>
    <recommendedName>
        <fullName evidence="1">Retrotransposon gag domain-containing protein</fullName>
    </recommendedName>
</protein>
<dbReference type="Proteomes" id="UP001497516">
    <property type="component" value="Chromosome 9"/>
</dbReference>
<keyword evidence="3" id="KW-1185">Reference proteome</keyword>
<proteinExistence type="predicted"/>
<accession>A0AAV2GJS0</accession>
<evidence type="ECO:0000313" key="3">
    <source>
        <dbReference type="Proteomes" id="UP001497516"/>
    </source>
</evidence>
<gene>
    <name evidence="2" type="ORF">LTRI10_LOCUS50073</name>
</gene>
<evidence type="ECO:0000259" key="1">
    <source>
        <dbReference type="Pfam" id="PF03732"/>
    </source>
</evidence>